<name>A0A6J8ECR3_MYTCO</name>
<dbReference type="SUPFAM" id="SSF47823">
    <property type="entry name" value="lambda integrase-like, N-terminal domain"/>
    <property type="match status" value="1"/>
</dbReference>
<proteinExistence type="predicted"/>
<evidence type="ECO:0000256" key="1">
    <source>
        <dbReference type="ARBA" id="ARBA00023125"/>
    </source>
</evidence>
<organism evidence="3 4">
    <name type="scientific">Mytilus coruscus</name>
    <name type="common">Sea mussel</name>
    <dbReference type="NCBI Taxonomy" id="42192"/>
    <lineage>
        <taxon>Eukaryota</taxon>
        <taxon>Metazoa</taxon>
        <taxon>Spiralia</taxon>
        <taxon>Lophotrochozoa</taxon>
        <taxon>Mollusca</taxon>
        <taxon>Bivalvia</taxon>
        <taxon>Autobranchia</taxon>
        <taxon>Pteriomorphia</taxon>
        <taxon>Mytilida</taxon>
        <taxon>Mytiloidea</taxon>
        <taxon>Mytilidae</taxon>
        <taxon>Mytilinae</taxon>
        <taxon>Mytilus</taxon>
    </lineage>
</organism>
<gene>
    <name evidence="3" type="ORF">MCOR_50257</name>
</gene>
<dbReference type="EMBL" id="CACVKT020008813">
    <property type="protein sequence ID" value="CAC5417773.1"/>
    <property type="molecule type" value="Genomic_DNA"/>
</dbReference>
<feature type="region of interest" description="Disordered" evidence="2">
    <location>
        <begin position="45"/>
        <end position="64"/>
    </location>
</feature>
<dbReference type="Proteomes" id="UP000507470">
    <property type="component" value="Unassembled WGS sequence"/>
</dbReference>
<feature type="compositionally biased region" description="Polar residues" evidence="2">
    <location>
        <begin position="45"/>
        <end position="54"/>
    </location>
</feature>
<evidence type="ECO:0008006" key="5">
    <source>
        <dbReference type="Google" id="ProtNLM"/>
    </source>
</evidence>
<feature type="compositionally biased region" description="Polar residues" evidence="2">
    <location>
        <begin position="12"/>
        <end position="22"/>
    </location>
</feature>
<accession>A0A6J8ECR3</accession>
<sequence length="283" mass="32184">MSNFKGIKTHESVQLSTNSDSSNVAKKTLVHRASSKIICKPNKTANRAKSTVSTKHNHLPSKSRSVQADSLAALHNNFRNKGFSRETRKLLRASWRSGTQQYYACKFKRFNSWCSEREQDPYAATLAECADFLSQLYTSGLQYRTIAGCRSMLSSLLPPIDNVQIGQHPYMIRLLRVVFNSRPPKVNLVPEWDLQKVLDILQKSPFEPFLKADVKCLTYKVVFLTAIGRCSDIQALRIGEGFVNVQKKGLVFLRPGLSNQDRPNHYGTKMFVPYFEHNKKLDP</sequence>
<evidence type="ECO:0000313" key="4">
    <source>
        <dbReference type="Proteomes" id="UP000507470"/>
    </source>
</evidence>
<keyword evidence="1" id="KW-0238">DNA-binding</keyword>
<protein>
    <recommendedName>
        <fullName evidence="5">Tyr recombinase domain-containing protein</fullName>
    </recommendedName>
</protein>
<dbReference type="AlphaFoldDB" id="A0A6J8ECR3"/>
<keyword evidence="4" id="KW-1185">Reference proteome</keyword>
<dbReference type="Gene3D" id="1.10.150.130">
    <property type="match status" value="1"/>
</dbReference>
<dbReference type="PANTHER" id="PTHR35617">
    <property type="entry name" value="PHAGE_INTEGRASE DOMAIN-CONTAINING PROTEIN"/>
    <property type="match status" value="1"/>
</dbReference>
<dbReference type="PANTHER" id="PTHR35617:SF3">
    <property type="entry name" value="CORE-BINDING (CB) DOMAIN-CONTAINING PROTEIN"/>
    <property type="match status" value="1"/>
</dbReference>
<feature type="region of interest" description="Disordered" evidence="2">
    <location>
        <begin position="1"/>
        <end position="22"/>
    </location>
</feature>
<dbReference type="GO" id="GO:0003677">
    <property type="term" value="F:DNA binding"/>
    <property type="evidence" value="ECO:0007669"/>
    <property type="project" value="UniProtKB-KW"/>
</dbReference>
<evidence type="ECO:0000256" key="2">
    <source>
        <dbReference type="SAM" id="MobiDB-lite"/>
    </source>
</evidence>
<dbReference type="OrthoDB" id="6090063at2759"/>
<dbReference type="InterPro" id="IPR010998">
    <property type="entry name" value="Integrase_recombinase_N"/>
</dbReference>
<evidence type="ECO:0000313" key="3">
    <source>
        <dbReference type="EMBL" id="CAC5417773.1"/>
    </source>
</evidence>
<reference evidence="3 4" key="1">
    <citation type="submission" date="2020-06" db="EMBL/GenBank/DDBJ databases">
        <authorList>
            <person name="Li R."/>
            <person name="Bekaert M."/>
        </authorList>
    </citation>
    <scope>NUCLEOTIDE SEQUENCE [LARGE SCALE GENOMIC DNA]</scope>
    <source>
        <strain evidence="4">wild</strain>
    </source>
</reference>